<dbReference type="EMBL" id="VSWD01000010">
    <property type="protein sequence ID" value="KAK3091043.1"/>
    <property type="molecule type" value="Genomic_DNA"/>
</dbReference>
<comment type="caution">
    <text evidence="2">The sequence shown here is derived from an EMBL/GenBank/DDBJ whole genome shotgun (WGS) entry which is preliminary data.</text>
</comment>
<sequence length="140" mass="15949">MDLRFPRQTTAFFGVDPLQDDDSNAPDEKSSANANGTRMNGIEMEPVDGQANTASNGRARGADNDDDDDDDDEIYEPPQFHQPPKQEPKRKSRTKTIRDRLQAPRRRAPPPVPDDEEQELYENSNRANPDQVHLNMGYRR</sequence>
<gene>
    <name evidence="2" type="ORF">FSP39_016714</name>
</gene>
<organism evidence="2 3">
    <name type="scientific">Pinctada imbricata</name>
    <name type="common">Atlantic pearl-oyster</name>
    <name type="synonym">Pinctada martensii</name>
    <dbReference type="NCBI Taxonomy" id="66713"/>
    <lineage>
        <taxon>Eukaryota</taxon>
        <taxon>Metazoa</taxon>
        <taxon>Spiralia</taxon>
        <taxon>Lophotrochozoa</taxon>
        <taxon>Mollusca</taxon>
        <taxon>Bivalvia</taxon>
        <taxon>Autobranchia</taxon>
        <taxon>Pteriomorphia</taxon>
        <taxon>Pterioida</taxon>
        <taxon>Pterioidea</taxon>
        <taxon>Pteriidae</taxon>
        <taxon>Pinctada</taxon>
    </lineage>
</organism>
<protein>
    <submittedName>
        <fullName evidence="2">Uncharacterized protein</fullName>
    </submittedName>
</protein>
<keyword evidence="3" id="KW-1185">Reference proteome</keyword>
<reference evidence="2" key="1">
    <citation type="submission" date="2019-08" db="EMBL/GenBank/DDBJ databases">
        <title>The improved chromosome-level genome for the pearl oyster Pinctada fucata martensii using PacBio sequencing and Hi-C.</title>
        <authorList>
            <person name="Zheng Z."/>
        </authorList>
    </citation>
    <scope>NUCLEOTIDE SEQUENCE</scope>
    <source>
        <strain evidence="2">ZZ-2019</strain>
        <tissue evidence="2">Adductor muscle</tissue>
    </source>
</reference>
<accession>A0AA88XSV9</accession>
<evidence type="ECO:0000313" key="2">
    <source>
        <dbReference type="EMBL" id="KAK3091043.1"/>
    </source>
</evidence>
<proteinExistence type="predicted"/>
<dbReference type="Proteomes" id="UP001186944">
    <property type="component" value="Unassembled WGS sequence"/>
</dbReference>
<evidence type="ECO:0000313" key="3">
    <source>
        <dbReference type="Proteomes" id="UP001186944"/>
    </source>
</evidence>
<dbReference type="AlphaFoldDB" id="A0AA88XSV9"/>
<name>A0AA88XSV9_PINIB</name>
<evidence type="ECO:0000256" key="1">
    <source>
        <dbReference type="SAM" id="MobiDB-lite"/>
    </source>
</evidence>
<feature type="compositionally biased region" description="Acidic residues" evidence="1">
    <location>
        <begin position="64"/>
        <end position="75"/>
    </location>
</feature>
<feature type="region of interest" description="Disordered" evidence="1">
    <location>
        <begin position="1"/>
        <end position="140"/>
    </location>
</feature>